<dbReference type="SUPFAM" id="SSF64518">
    <property type="entry name" value="Phase 1 flagellin"/>
    <property type="match status" value="2"/>
</dbReference>
<dbReference type="Pfam" id="PF06429">
    <property type="entry name" value="Flg_bbr_C"/>
    <property type="match status" value="1"/>
</dbReference>
<dbReference type="GO" id="GO:0005576">
    <property type="term" value="C:extracellular region"/>
    <property type="evidence" value="ECO:0007669"/>
    <property type="project" value="UniProtKB-SubCell"/>
</dbReference>
<keyword evidence="5" id="KW-0964">Secreted</keyword>
<dbReference type="GO" id="GO:0044780">
    <property type="term" value="P:bacterial-type flagellum assembly"/>
    <property type="evidence" value="ECO:0007669"/>
    <property type="project" value="InterPro"/>
</dbReference>
<dbReference type="InterPro" id="IPR002371">
    <property type="entry name" value="FlgK"/>
</dbReference>
<keyword evidence="11" id="KW-0282">Flagellum</keyword>
<dbReference type="Proteomes" id="UP000050836">
    <property type="component" value="Unassembled WGS sequence"/>
</dbReference>
<keyword evidence="11" id="KW-0969">Cilium</keyword>
<evidence type="ECO:0000313" key="11">
    <source>
        <dbReference type="EMBL" id="KRG39470.1"/>
    </source>
</evidence>
<name>A0A0R0AC39_9GAMM</name>
<dbReference type="InterPro" id="IPR053927">
    <property type="entry name" value="FlgK_helical"/>
</dbReference>
<protein>
    <recommendedName>
        <fullName evidence="4">Flagellar hook-associated protein 1</fullName>
    </recommendedName>
</protein>
<evidence type="ECO:0000259" key="8">
    <source>
        <dbReference type="Pfam" id="PF06429"/>
    </source>
</evidence>
<evidence type="ECO:0000256" key="1">
    <source>
        <dbReference type="ARBA" id="ARBA00004365"/>
    </source>
</evidence>
<evidence type="ECO:0000256" key="5">
    <source>
        <dbReference type="ARBA" id="ARBA00022525"/>
    </source>
</evidence>
<dbReference type="NCBIfam" id="TIGR02492">
    <property type="entry name" value="flgK_ends"/>
    <property type="match status" value="1"/>
</dbReference>
<evidence type="ECO:0000256" key="4">
    <source>
        <dbReference type="ARBA" id="ARBA00016244"/>
    </source>
</evidence>
<dbReference type="InterPro" id="IPR001444">
    <property type="entry name" value="Flag_bb_rod_N"/>
</dbReference>
<gene>
    <name evidence="11" type="primary">flgK</name>
    <name evidence="11" type="ORF">ARC78_01765</name>
</gene>
<evidence type="ECO:0000259" key="9">
    <source>
        <dbReference type="Pfam" id="PF21158"/>
    </source>
</evidence>
<dbReference type="InterPro" id="IPR049119">
    <property type="entry name" value="FlgK_D2-like"/>
</dbReference>
<keyword evidence="6" id="KW-0975">Bacterial flagellum</keyword>
<dbReference type="InterPro" id="IPR010930">
    <property type="entry name" value="Flg_bb/hook_C_dom"/>
</dbReference>
<evidence type="ECO:0000256" key="3">
    <source>
        <dbReference type="ARBA" id="ARBA00009677"/>
    </source>
</evidence>
<dbReference type="PANTHER" id="PTHR30033">
    <property type="entry name" value="FLAGELLAR HOOK-ASSOCIATED PROTEIN 1"/>
    <property type="match status" value="1"/>
</dbReference>
<dbReference type="OrthoDB" id="9802553at2"/>
<organism evidence="11 12">
    <name type="scientific">Stenotrophomonas pictorum JCM 9942</name>
    <dbReference type="NCBI Taxonomy" id="1236960"/>
    <lineage>
        <taxon>Bacteria</taxon>
        <taxon>Pseudomonadati</taxon>
        <taxon>Pseudomonadota</taxon>
        <taxon>Gammaproteobacteria</taxon>
        <taxon>Lysobacterales</taxon>
        <taxon>Lysobacteraceae</taxon>
        <taxon>Stenotrophomonas</taxon>
    </lineage>
</organism>
<evidence type="ECO:0000313" key="12">
    <source>
        <dbReference type="Proteomes" id="UP000050836"/>
    </source>
</evidence>
<evidence type="ECO:0000259" key="10">
    <source>
        <dbReference type="Pfam" id="PF22638"/>
    </source>
</evidence>
<dbReference type="PANTHER" id="PTHR30033:SF1">
    <property type="entry name" value="FLAGELLAR HOOK-ASSOCIATED PROTEIN 1"/>
    <property type="match status" value="1"/>
</dbReference>
<dbReference type="Pfam" id="PF00460">
    <property type="entry name" value="Flg_bb_rod"/>
    <property type="match status" value="1"/>
</dbReference>
<keyword evidence="11" id="KW-0966">Cell projection</keyword>
<dbReference type="Pfam" id="PF22638">
    <property type="entry name" value="FlgK_D1"/>
    <property type="match status" value="1"/>
</dbReference>
<comment type="subcellular location">
    <subcellularLocation>
        <location evidence="1">Bacterial flagellum</location>
    </subcellularLocation>
    <subcellularLocation>
        <location evidence="2">Secreted</location>
    </subcellularLocation>
</comment>
<evidence type="ECO:0000256" key="6">
    <source>
        <dbReference type="ARBA" id="ARBA00023143"/>
    </source>
</evidence>
<comment type="caution">
    <text evidence="11">The sequence shown here is derived from an EMBL/GenBank/DDBJ whole genome shotgun (WGS) entry which is preliminary data.</text>
</comment>
<sequence>MSNVLSTGTSALIAFQRALATVSHNVANIKTDGYSRQKVDFATRDPSNVGYGDVGNGTKITDIRRVADQLAISRLLDSSGELARLKQLSSMADRVDALFSDSATNVAGVWSNFFDSVSGLSANASGTTDRRSLLESASTLVTRFKQLSANLDTLGNEVNNGLIAGAEEVNRLAAEIAQINGTIGGNAAAAAPDLLDRRDQLISQLIGYTGGTAVIQDGGIMNVFSAGGHALVVGTTASKVTTVTDPLQPERLQLAIKTQGMTVNLGNKSLGGQLGGLLEFRDSVLAPAQGELGRIAVGMALSFNQSHREGMDLYGDMGTDFFNLAPPKITNHSGNTGSATLTGSYGDTTALDGQNLMLRFDGTGWQASRADTGVSVPMTGAGTAADPFVVNGVEFVVGGTPAANDRFLLQPTATATNGLSVAITDPSRIAAADPVKAASDLANSGTGVLGKLDILDVANPALLNPASIEFLDANQYTIDGAGPFPYTPGQTISANGWSLVLDGKPAAGDTFTIGKTAPGSSDNGNAARLAGVEDAKAFNGGTITLNGALGGLTTQIGSAARAAEYSLQAQQVINQNAQASRDAISGVNLDEEAADMLRLQQAYQAASQLISTADTMFQTILSAVRR</sequence>
<feature type="domain" description="Flagellar basal body rod protein N-terminal" evidence="7">
    <location>
        <begin position="5"/>
        <end position="34"/>
    </location>
</feature>
<reference evidence="11 12" key="1">
    <citation type="submission" date="2015-10" db="EMBL/GenBank/DDBJ databases">
        <title>Genome sequencing and analysis of members of genus Stenotrophomonas.</title>
        <authorList>
            <person name="Patil P.P."/>
            <person name="Midha S."/>
            <person name="Patil P.B."/>
        </authorList>
    </citation>
    <scope>NUCLEOTIDE SEQUENCE [LARGE SCALE GENOMIC DNA]</scope>
    <source>
        <strain evidence="11 12">JCM 9942</strain>
    </source>
</reference>
<feature type="domain" description="Flagellar hook-associated protein 1 D2-like" evidence="9">
    <location>
        <begin position="331"/>
        <end position="411"/>
    </location>
</feature>
<dbReference type="RefSeq" id="WP_054657820.1">
    <property type="nucleotide sequence ID" value="NZ_BAZI01000038.1"/>
</dbReference>
<comment type="similarity">
    <text evidence="3">Belongs to the flagella basal body rod proteins family.</text>
</comment>
<dbReference type="Pfam" id="PF21158">
    <property type="entry name" value="flgK_1st_1"/>
    <property type="match status" value="1"/>
</dbReference>
<accession>A0A0R0AC39</accession>
<keyword evidence="12" id="KW-1185">Reference proteome</keyword>
<proteinExistence type="inferred from homology"/>
<evidence type="ECO:0000259" key="7">
    <source>
        <dbReference type="Pfam" id="PF00460"/>
    </source>
</evidence>
<evidence type="ECO:0000256" key="2">
    <source>
        <dbReference type="ARBA" id="ARBA00004613"/>
    </source>
</evidence>
<dbReference type="GO" id="GO:0009424">
    <property type="term" value="C:bacterial-type flagellum hook"/>
    <property type="evidence" value="ECO:0007669"/>
    <property type="project" value="InterPro"/>
</dbReference>
<feature type="domain" description="Flagellar hook-associated protein FlgK helical" evidence="10">
    <location>
        <begin position="93"/>
        <end position="322"/>
    </location>
</feature>
<dbReference type="PRINTS" id="PR01005">
    <property type="entry name" value="FLGHOOKAP1"/>
</dbReference>
<feature type="domain" description="Flagellar basal-body/hook protein C-terminal" evidence="8">
    <location>
        <begin position="584"/>
        <end position="622"/>
    </location>
</feature>
<dbReference type="GO" id="GO:0005198">
    <property type="term" value="F:structural molecule activity"/>
    <property type="evidence" value="ECO:0007669"/>
    <property type="project" value="InterPro"/>
</dbReference>
<dbReference type="EMBL" id="LLXS01000045">
    <property type="protein sequence ID" value="KRG39470.1"/>
    <property type="molecule type" value="Genomic_DNA"/>
</dbReference>
<dbReference type="AlphaFoldDB" id="A0A0R0AC39"/>